<evidence type="ECO:0000313" key="1">
    <source>
        <dbReference type="EMBL" id="OXC72002.1"/>
    </source>
</evidence>
<protein>
    <submittedName>
        <fullName evidence="1">Uncharacterized protein</fullName>
    </submittedName>
</protein>
<gene>
    <name evidence="1" type="ORF">BSU04_44270</name>
</gene>
<accession>A0A226WLE6</accession>
<organism evidence="1 2">
    <name type="scientific">Caballeronia sordidicola</name>
    <name type="common">Burkholderia sordidicola</name>
    <dbReference type="NCBI Taxonomy" id="196367"/>
    <lineage>
        <taxon>Bacteria</taxon>
        <taxon>Pseudomonadati</taxon>
        <taxon>Pseudomonadota</taxon>
        <taxon>Betaproteobacteria</taxon>
        <taxon>Burkholderiales</taxon>
        <taxon>Burkholderiaceae</taxon>
        <taxon>Caballeronia</taxon>
    </lineage>
</organism>
<dbReference type="EMBL" id="MTHB01000288">
    <property type="protein sequence ID" value="OXC72002.1"/>
    <property type="molecule type" value="Genomic_DNA"/>
</dbReference>
<dbReference type="AlphaFoldDB" id="A0A226WLE6"/>
<proteinExistence type="predicted"/>
<comment type="caution">
    <text evidence="1">The sequence shown here is derived from an EMBL/GenBank/DDBJ whole genome shotgun (WGS) entry which is preliminary data.</text>
</comment>
<sequence>MFVLGVIHALRGGSGTESRRQLIVHGSPCSVGGRGRPLNMFLRC</sequence>
<evidence type="ECO:0000313" key="2">
    <source>
        <dbReference type="Proteomes" id="UP000214720"/>
    </source>
</evidence>
<reference evidence="2" key="1">
    <citation type="submission" date="2017-01" db="EMBL/GenBank/DDBJ databases">
        <title>Genome Analysis of Deinococcus marmoris KOPRI26562.</title>
        <authorList>
            <person name="Kim J.H."/>
            <person name="Oh H.-M."/>
        </authorList>
    </citation>
    <scope>NUCLEOTIDE SEQUENCE [LARGE SCALE GENOMIC DNA]</scope>
    <source>
        <strain evidence="2">PAMC 26633</strain>
    </source>
</reference>
<dbReference type="Proteomes" id="UP000214720">
    <property type="component" value="Unassembled WGS sequence"/>
</dbReference>
<name>A0A226WLE6_CABSO</name>